<dbReference type="PANTHER" id="PTHR48067:SF1">
    <property type="entry name" value="GPI-ANCHOR TRANSAMIDASE"/>
    <property type="match status" value="1"/>
</dbReference>
<keyword evidence="5" id="KW-0472">Membrane</keyword>
<protein>
    <recommendedName>
        <fullName evidence="9">GPI-anchor transamidase</fullName>
    </recommendedName>
</protein>
<gene>
    <name evidence="7" type="ORF">TrST_g7863</name>
</gene>
<reference evidence="8" key="1">
    <citation type="journal article" date="2023" name="Commun. Biol.">
        <title>Genome analysis of Parmales, the sister group of diatoms, reveals the evolutionary specialization of diatoms from phago-mixotrophs to photoautotrophs.</title>
        <authorList>
            <person name="Ban H."/>
            <person name="Sato S."/>
            <person name="Yoshikawa S."/>
            <person name="Yamada K."/>
            <person name="Nakamura Y."/>
            <person name="Ichinomiya M."/>
            <person name="Sato N."/>
            <person name="Blanc-Mathieu R."/>
            <person name="Endo H."/>
            <person name="Kuwata A."/>
            <person name="Ogata H."/>
        </authorList>
    </citation>
    <scope>NUCLEOTIDE SEQUENCE [LARGE SCALE GENOMIC DNA]</scope>
    <source>
        <strain evidence="8">NIES 3701</strain>
    </source>
</reference>
<feature type="chain" id="PRO_5040780904" description="GPI-anchor transamidase" evidence="6">
    <location>
        <begin position="30"/>
        <end position="387"/>
    </location>
</feature>
<name>A0A9W7EHY7_9STRA</name>
<dbReference type="EMBL" id="BRXY01000233">
    <property type="protein sequence ID" value="GMH79352.1"/>
    <property type="molecule type" value="Genomic_DNA"/>
</dbReference>
<feature type="transmembrane region" description="Helical" evidence="5">
    <location>
        <begin position="367"/>
        <end position="384"/>
    </location>
</feature>
<comment type="pathway">
    <text evidence="1">Glycolipid biosynthesis; glycosylphosphatidylinositol-anchor biosynthesis.</text>
</comment>
<dbReference type="PANTHER" id="PTHR48067">
    <property type="entry name" value="GPI-ANCHOR TRANSAMIDASE"/>
    <property type="match status" value="1"/>
</dbReference>
<evidence type="ECO:0000256" key="1">
    <source>
        <dbReference type="ARBA" id="ARBA00004687"/>
    </source>
</evidence>
<keyword evidence="8" id="KW-1185">Reference proteome</keyword>
<keyword evidence="3" id="KW-0337">GPI-anchor biosynthesis</keyword>
<evidence type="ECO:0000256" key="3">
    <source>
        <dbReference type="ARBA" id="ARBA00022502"/>
    </source>
</evidence>
<dbReference type="InterPro" id="IPR028361">
    <property type="entry name" value="GPI_transamidase"/>
</dbReference>
<dbReference type="InterPro" id="IPR001096">
    <property type="entry name" value="Peptidase_C13"/>
</dbReference>
<comment type="caution">
    <text evidence="7">The sequence shown here is derived from an EMBL/GenBank/DDBJ whole genome shotgun (WGS) entry which is preliminary data.</text>
</comment>
<comment type="similarity">
    <text evidence="2">Belongs to the peptidase C13 family.</text>
</comment>
<dbReference type="GO" id="GO:0042765">
    <property type="term" value="C:GPI-anchor transamidase complex"/>
    <property type="evidence" value="ECO:0007669"/>
    <property type="project" value="InterPro"/>
</dbReference>
<evidence type="ECO:0008006" key="9">
    <source>
        <dbReference type="Google" id="ProtNLM"/>
    </source>
</evidence>
<dbReference type="GO" id="GO:0003923">
    <property type="term" value="F:GPI-anchor transamidase activity"/>
    <property type="evidence" value="ECO:0007669"/>
    <property type="project" value="InterPro"/>
</dbReference>
<evidence type="ECO:0000256" key="4">
    <source>
        <dbReference type="ARBA" id="ARBA00022729"/>
    </source>
</evidence>
<feature type="transmembrane region" description="Helical" evidence="5">
    <location>
        <begin position="39"/>
        <end position="57"/>
    </location>
</feature>
<evidence type="ECO:0000256" key="6">
    <source>
        <dbReference type="SAM" id="SignalP"/>
    </source>
</evidence>
<dbReference type="GO" id="GO:0006508">
    <property type="term" value="P:proteolysis"/>
    <property type="evidence" value="ECO:0007669"/>
    <property type="project" value="InterPro"/>
</dbReference>
<keyword evidence="5" id="KW-0812">Transmembrane</keyword>
<dbReference type="Pfam" id="PF01650">
    <property type="entry name" value="Peptidase_C13"/>
    <property type="match status" value="1"/>
</dbReference>
<feature type="signal peptide" evidence="6">
    <location>
        <begin position="1"/>
        <end position="29"/>
    </location>
</feature>
<evidence type="ECO:0000256" key="5">
    <source>
        <dbReference type="SAM" id="Phobius"/>
    </source>
</evidence>
<proteinExistence type="inferred from homology"/>
<dbReference type="AlphaFoldDB" id="A0A9W7EHY7"/>
<evidence type="ECO:0000313" key="7">
    <source>
        <dbReference type="EMBL" id="GMH79352.1"/>
    </source>
</evidence>
<dbReference type="Proteomes" id="UP001165085">
    <property type="component" value="Unassembled WGS sequence"/>
</dbReference>
<dbReference type="Gene3D" id="3.40.50.1460">
    <property type="match status" value="1"/>
</dbReference>
<organism evidence="7 8">
    <name type="scientific">Triparma strigata</name>
    <dbReference type="NCBI Taxonomy" id="1606541"/>
    <lineage>
        <taxon>Eukaryota</taxon>
        <taxon>Sar</taxon>
        <taxon>Stramenopiles</taxon>
        <taxon>Ochrophyta</taxon>
        <taxon>Bolidophyceae</taxon>
        <taxon>Parmales</taxon>
        <taxon>Triparmaceae</taxon>
        <taxon>Triparma</taxon>
    </lineage>
</organism>
<evidence type="ECO:0000256" key="2">
    <source>
        <dbReference type="ARBA" id="ARBA00009941"/>
    </source>
</evidence>
<dbReference type="OrthoDB" id="192611at2759"/>
<accession>A0A9W7EHY7</accession>
<sequence length="387" mass="42798">MRSVITLNSLLIRLSLLSLLLLLLPPSLSSSSPSSSTGGATAGATHAVIVSTSRYWFNYRHASNALSIYHLLKSRGVHDDNIVLMLADDMPNNVRNVETGKMYGERSRVNDLYKDVQVDYNGRDVTVETFLQVLSGRHSPSTPPGRRLHTTPTSNVLIYLTGHGGSEFLKFQDSTEVSSQDLSLVFSEMNLLQRYGKILLIVDTCQAGTLSDSFTVSSVPNLFFIGSSSKDENSYAHHTDSYLGVAVIDRYTRAILEFFQRRYERESTVKDFIEGTDDEKKLRARVSCWSGFEGDEKGAGVLLRWFFGNEVKGVGVIGGGVLKGGGGEEVGIEEINSHKEEVEEAKDVIGEVVEEVKYYDIEEVRRFNYLLGIAGVFIAASVAWEVL</sequence>
<dbReference type="GO" id="GO:0006506">
    <property type="term" value="P:GPI anchor biosynthetic process"/>
    <property type="evidence" value="ECO:0007669"/>
    <property type="project" value="UniProtKB-KW"/>
</dbReference>
<keyword evidence="4 6" id="KW-0732">Signal</keyword>
<keyword evidence="5" id="KW-1133">Transmembrane helix</keyword>
<dbReference type="PRINTS" id="PR00776">
    <property type="entry name" value="HEMOGLOBNASE"/>
</dbReference>
<dbReference type="GO" id="GO:0016255">
    <property type="term" value="P:attachment of GPI anchor to protein"/>
    <property type="evidence" value="ECO:0007669"/>
    <property type="project" value="InterPro"/>
</dbReference>
<evidence type="ECO:0000313" key="8">
    <source>
        <dbReference type="Proteomes" id="UP001165085"/>
    </source>
</evidence>